<dbReference type="FunFam" id="1.10.510.10:FF:000095">
    <property type="entry name" value="protein STRUBBELIG-RECEPTOR FAMILY 8"/>
    <property type="match status" value="1"/>
</dbReference>
<dbReference type="Proteomes" id="UP000825729">
    <property type="component" value="Unassembled WGS sequence"/>
</dbReference>
<dbReference type="EMBL" id="JAINDJ010000002">
    <property type="protein sequence ID" value="KAG9457217.1"/>
    <property type="molecule type" value="Genomic_DNA"/>
</dbReference>
<dbReference type="InterPro" id="IPR000719">
    <property type="entry name" value="Prot_kinase_dom"/>
</dbReference>
<dbReference type="PROSITE" id="PS50011">
    <property type="entry name" value="PROTEIN_KINASE_DOM"/>
    <property type="match status" value="1"/>
</dbReference>
<dbReference type="FunFam" id="3.30.200.20:FF:000162">
    <property type="entry name" value="Adenine nucleotide alpha hydrolase-like domain kinase"/>
    <property type="match status" value="1"/>
</dbReference>
<feature type="domain" description="Protein kinase" evidence="4">
    <location>
        <begin position="287"/>
        <end position="571"/>
    </location>
</feature>
<dbReference type="GO" id="GO:0004672">
    <property type="term" value="F:protein kinase activity"/>
    <property type="evidence" value="ECO:0007669"/>
    <property type="project" value="InterPro"/>
</dbReference>
<reference evidence="5 6" key="1">
    <citation type="submission" date="2021-07" db="EMBL/GenBank/DDBJ databases">
        <title>The Aristolochia fimbriata genome: insights into angiosperm evolution, floral development and chemical biosynthesis.</title>
        <authorList>
            <person name="Jiao Y."/>
        </authorList>
    </citation>
    <scope>NUCLEOTIDE SEQUENCE [LARGE SCALE GENOMIC DNA]</scope>
    <source>
        <strain evidence="5">IBCAS-2021</strain>
        <tissue evidence="5">Leaf</tissue>
    </source>
</reference>
<organism evidence="5 6">
    <name type="scientific">Aristolochia fimbriata</name>
    <name type="common">White veined hardy Dutchman's pipe vine</name>
    <dbReference type="NCBI Taxonomy" id="158543"/>
    <lineage>
        <taxon>Eukaryota</taxon>
        <taxon>Viridiplantae</taxon>
        <taxon>Streptophyta</taxon>
        <taxon>Embryophyta</taxon>
        <taxon>Tracheophyta</taxon>
        <taxon>Spermatophyta</taxon>
        <taxon>Magnoliopsida</taxon>
        <taxon>Magnoliidae</taxon>
        <taxon>Piperales</taxon>
        <taxon>Aristolochiaceae</taxon>
        <taxon>Aristolochia</taxon>
    </lineage>
</organism>
<sequence length="576" mass="65038">MRNSAENYRVIVACDATKDIREQELHLIVDNMKMRGDILERGDALLILGVLHSLPHPMGYQTKPCLDSLFGTNARALEDEVSKKVDAYVNMLYQTARQCENEEVHIEVKVTAGTPAKRVILQEAVFCKSTWVVIDRHLRKDMKFFSRNIPCKVAVIHDSLSVEVVRPFLVTLNESELPEQKFYSLSRSVDPILNMSESGDSGPTVVSYGNYSGPVSSEDSCYTIRYSSLMSQNHITVKHQTQVYHESSSSKQEKPGNPILCISCGPPYILESMRFRLSEIQVATSDFSRENLLGEGGFGHVYKGRLKDGHMIAAKTQKQASSQGYAEFCSEVHILSFARHKNIVMLLGYCSEENHNILVYEYICNKSLEWHLSNKSAPVLEWHKRFAIAIGTAKGLRFLHEECRGGPIVHRDFRPSNILLTHDFIPMIGDFGLAKWKTNDDQVHTRVLGTLGYLAPEYVENGIVSVRTDVYAFGIVLLQLISGRKVVDTELQGQQQSLLQLAEPLIESLALHELIDPRLGDSYDTYELYHMAKTAYLCVRRKPELRPSMAEVIRLLEGANEHALGLEQQFMFSHTG</sequence>
<dbReference type="InterPro" id="IPR017441">
    <property type="entry name" value="Protein_kinase_ATP_BS"/>
</dbReference>
<protein>
    <recommendedName>
        <fullName evidence="4">Protein kinase domain-containing protein</fullName>
    </recommendedName>
</protein>
<dbReference type="Pfam" id="PF00069">
    <property type="entry name" value="Pkinase"/>
    <property type="match status" value="1"/>
</dbReference>
<dbReference type="GO" id="GO:0005524">
    <property type="term" value="F:ATP binding"/>
    <property type="evidence" value="ECO:0007669"/>
    <property type="project" value="UniProtKB-UniRule"/>
</dbReference>
<dbReference type="PANTHER" id="PTHR47989">
    <property type="entry name" value="OS01G0750732 PROTEIN"/>
    <property type="match status" value="1"/>
</dbReference>
<evidence type="ECO:0000259" key="4">
    <source>
        <dbReference type="PROSITE" id="PS50011"/>
    </source>
</evidence>
<dbReference type="PROSITE" id="PS00107">
    <property type="entry name" value="PROTEIN_KINASE_ATP"/>
    <property type="match status" value="1"/>
</dbReference>
<evidence type="ECO:0000256" key="3">
    <source>
        <dbReference type="PROSITE-ProRule" id="PRU10141"/>
    </source>
</evidence>
<dbReference type="SUPFAM" id="SSF56112">
    <property type="entry name" value="Protein kinase-like (PK-like)"/>
    <property type="match status" value="1"/>
</dbReference>
<dbReference type="PANTHER" id="PTHR47989:SF14">
    <property type="entry name" value="INACTIVE PROTEIN KINASE SELMODRAFT_444075"/>
    <property type="match status" value="1"/>
</dbReference>
<dbReference type="AlphaFoldDB" id="A0AAV7FBR0"/>
<dbReference type="InterPro" id="IPR008266">
    <property type="entry name" value="Tyr_kinase_AS"/>
</dbReference>
<dbReference type="Gene3D" id="1.10.510.10">
    <property type="entry name" value="Transferase(Phosphotransferase) domain 1"/>
    <property type="match status" value="1"/>
</dbReference>
<dbReference type="Gene3D" id="3.30.200.20">
    <property type="entry name" value="Phosphorylase Kinase, domain 1"/>
    <property type="match status" value="1"/>
</dbReference>
<feature type="binding site" evidence="3">
    <location>
        <position position="315"/>
    </location>
    <ligand>
        <name>ATP</name>
        <dbReference type="ChEBI" id="CHEBI:30616"/>
    </ligand>
</feature>
<keyword evidence="1 3" id="KW-0547">Nucleotide-binding</keyword>
<name>A0AAV7FBR0_ARIFI</name>
<evidence type="ECO:0000256" key="2">
    <source>
        <dbReference type="ARBA" id="ARBA00022840"/>
    </source>
</evidence>
<keyword evidence="2 3" id="KW-0067">ATP-binding</keyword>
<evidence type="ECO:0000313" key="6">
    <source>
        <dbReference type="Proteomes" id="UP000825729"/>
    </source>
</evidence>
<evidence type="ECO:0000256" key="1">
    <source>
        <dbReference type="ARBA" id="ARBA00022741"/>
    </source>
</evidence>
<gene>
    <name evidence="5" type="ORF">H6P81_001725</name>
</gene>
<comment type="caution">
    <text evidence="5">The sequence shown here is derived from an EMBL/GenBank/DDBJ whole genome shotgun (WGS) entry which is preliminary data.</text>
</comment>
<accession>A0AAV7FBR0</accession>
<evidence type="ECO:0000313" key="5">
    <source>
        <dbReference type="EMBL" id="KAG9457217.1"/>
    </source>
</evidence>
<proteinExistence type="predicted"/>
<dbReference type="PROSITE" id="PS00109">
    <property type="entry name" value="PROTEIN_KINASE_TYR"/>
    <property type="match status" value="1"/>
</dbReference>
<keyword evidence="6" id="KW-1185">Reference proteome</keyword>
<dbReference type="InterPro" id="IPR011009">
    <property type="entry name" value="Kinase-like_dom_sf"/>
</dbReference>